<dbReference type="SUPFAM" id="SSF49452">
    <property type="entry name" value="Starch-binding domain-like"/>
    <property type="match status" value="1"/>
</dbReference>
<dbReference type="GO" id="GO:0030246">
    <property type="term" value="F:carbohydrate binding"/>
    <property type="evidence" value="ECO:0007669"/>
    <property type="project" value="InterPro"/>
</dbReference>
<accession>A0A2Z2K9L1</accession>
<dbReference type="KEGG" id="pdh:B9T62_00330"/>
<evidence type="ECO:0000313" key="2">
    <source>
        <dbReference type="Proteomes" id="UP000249890"/>
    </source>
</evidence>
<evidence type="ECO:0008006" key="3">
    <source>
        <dbReference type="Google" id="ProtNLM"/>
    </source>
</evidence>
<dbReference type="RefSeq" id="WP_087913458.1">
    <property type="nucleotide sequence ID" value="NZ_CP021780.1"/>
</dbReference>
<proteinExistence type="predicted"/>
<organism evidence="1 2">
    <name type="scientific">Paenibacillus donghaensis</name>
    <dbReference type="NCBI Taxonomy" id="414771"/>
    <lineage>
        <taxon>Bacteria</taxon>
        <taxon>Bacillati</taxon>
        <taxon>Bacillota</taxon>
        <taxon>Bacilli</taxon>
        <taxon>Bacillales</taxon>
        <taxon>Paenibacillaceae</taxon>
        <taxon>Paenibacillus</taxon>
    </lineage>
</organism>
<reference evidence="1 2" key="1">
    <citation type="submission" date="2017-06" db="EMBL/GenBank/DDBJ databases">
        <title>Complete genome sequence of Paenibacillus donghaensis KCTC 13049T isolated from East Sea sediment, South Korea.</title>
        <authorList>
            <person name="Jung B.K."/>
            <person name="Hong S.-J."/>
            <person name="Shin J.-H."/>
        </authorList>
    </citation>
    <scope>NUCLEOTIDE SEQUENCE [LARGE SCALE GENOMIC DNA]</scope>
    <source>
        <strain evidence="1 2">KCTC 13049</strain>
    </source>
</reference>
<keyword evidence="2" id="KW-1185">Reference proteome</keyword>
<dbReference type="OrthoDB" id="1947780at2"/>
<dbReference type="SUPFAM" id="SSF48452">
    <property type="entry name" value="TPR-like"/>
    <property type="match status" value="1"/>
</dbReference>
<dbReference type="InterPro" id="IPR013784">
    <property type="entry name" value="Carb-bd-like_fold"/>
</dbReference>
<dbReference type="AlphaFoldDB" id="A0A2Z2K9L1"/>
<dbReference type="Gene3D" id="1.25.40.10">
    <property type="entry name" value="Tetratricopeptide repeat domain"/>
    <property type="match status" value="1"/>
</dbReference>
<protein>
    <recommendedName>
        <fullName evidence="3">Carboxypeptidase regulatory-like domain-containing protein</fullName>
    </recommendedName>
</protein>
<evidence type="ECO:0000313" key="1">
    <source>
        <dbReference type="EMBL" id="ASA19433.1"/>
    </source>
</evidence>
<gene>
    <name evidence="1" type="ORF">B9T62_00330</name>
</gene>
<name>A0A2Z2K9L1_9BACL</name>
<sequence>MRIKLKVKHLVLFGCVPVMLLIVLLSALPSLTNRGEPAPAAPPEVTRADFLRKLEASTGSKRIELIRKNIVLPGTSDYSIGFDVYIGSSMSHWSHNESDPLPLELPTEQEAALLEEYVDQGQADDSMLQAVRQLAYAYDALGRRELADEALVRAADRISSSSYISEQIRLTRAERTLKRQDWAEAEVLLKAQDTTGGVAYDGQTDGQRSWLQAQLLFATGRSGQALEELNRALTAYREHGKPQPEGETSGITDTEMKLTALSKAMKTAVSMGYTAPAAVQGTLKRSDGTPVAHAGVFLRAESELNHNLTSAEPYQTVTDAEGRFRFNGVIPGFYQLQLGLSFEQIDGWTWPVQADNDWLELKPGDEAAEELTLQPLLELQAPVNQVRLDGPSVDFGWEAVEGAAYYTLNGTYFSGDSSFSSPIRERIPGNQASIPVEEIYYNTNGFSYSSGDNTWDTLEPASILAYTNPDSRLSWSIDAFDKKGRLLTSSKGYRLNEATVGNLPFFYLQNRQLTPADRLLLDHKLEEALEAYRQAYAADPQDLHALHMLVHLMIAKASMTGDSALEEETIPLLEKLATLYPSSNYVSTLADYYSRKGDWKPYNRYYALLQQLKPHELNPYEKSIHAQALLRQGQLEEARKLLATALQEDGSHRYVGSYLAAELYAGEPLSDVIQLAERYPEHSYGHTGYRWTLLLKQLDAERGAGQQPAYDKQWMEKLGWYIHGQNEPLEKWLEGSSESPALKALMTALQEIRWAAKR</sequence>
<dbReference type="InterPro" id="IPR011990">
    <property type="entry name" value="TPR-like_helical_dom_sf"/>
</dbReference>
<dbReference type="Proteomes" id="UP000249890">
    <property type="component" value="Chromosome"/>
</dbReference>
<dbReference type="EMBL" id="CP021780">
    <property type="protein sequence ID" value="ASA19433.1"/>
    <property type="molecule type" value="Genomic_DNA"/>
</dbReference>